<dbReference type="AlphaFoldDB" id="A0A5D2PRT8"/>
<accession>A0A5D2PRT8</accession>
<dbReference type="PANTHER" id="PTHR33527:SF16">
    <property type="entry name" value="RRM DOMAIN-CONTAINING PROTEIN"/>
    <property type="match status" value="1"/>
</dbReference>
<keyword evidence="3" id="KW-1185">Reference proteome</keyword>
<evidence type="ECO:0000313" key="2">
    <source>
        <dbReference type="EMBL" id="TYI19021.1"/>
    </source>
</evidence>
<evidence type="ECO:0000313" key="3">
    <source>
        <dbReference type="Proteomes" id="UP000322667"/>
    </source>
</evidence>
<dbReference type="EMBL" id="CM017616">
    <property type="protein sequence ID" value="TYI19021.1"/>
    <property type="molecule type" value="Genomic_DNA"/>
</dbReference>
<feature type="region of interest" description="Disordered" evidence="1">
    <location>
        <begin position="147"/>
        <end position="172"/>
    </location>
</feature>
<proteinExistence type="predicted"/>
<reference evidence="2 3" key="1">
    <citation type="submission" date="2019-07" db="EMBL/GenBank/DDBJ databases">
        <title>WGS assembly of Gossypium tomentosum.</title>
        <authorList>
            <person name="Chen Z.J."/>
            <person name="Sreedasyam A."/>
            <person name="Ando A."/>
            <person name="Song Q."/>
            <person name="De L."/>
            <person name="Hulse-Kemp A."/>
            <person name="Ding M."/>
            <person name="Ye W."/>
            <person name="Kirkbride R."/>
            <person name="Jenkins J."/>
            <person name="Plott C."/>
            <person name="Lovell J."/>
            <person name="Lin Y.-M."/>
            <person name="Vaughn R."/>
            <person name="Liu B."/>
            <person name="Li W."/>
            <person name="Simpson S."/>
            <person name="Scheffler B."/>
            <person name="Saski C."/>
            <person name="Grover C."/>
            <person name="Hu G."/>
            <person name="Conover J."/>
            <person name="Carlson J."/>
            <person name="Shu S."/>
            <person name="Boston L."/>
            <person name="Williams M."/>
            <person name="Peterson D."/>
            <person name="Mcgee K."/>
            <person name="Jones D."/>
            <person name="Wendel J."/>
            <person name="Stelly D."/>
            <person name="Grimwood J."/>
            <person name="Schmutz J."/>
        </authorList>
    </citation>
    <scope>NUCLEOTIDE SEQUENCE [LARGE SCALE GENOMIC DNA]</scope>
    <source>
        <strain evidence="2">7179.01</strain>
    </source>
</reference>
<sequence>MALPVEELTLKQLQQFHNIDRMAYSRLVLTLRFDPFPSMKIVAFWNFLERIGFKHFVHNLLHFSDRMIFSLAKVTLVCLECLFCAPQEIFPWVHLDFPEMNKLVGQEILLSFLFKNREAVEGMIEDFVKDVCQVAFMDIVEGNLGCKPSSNPDSELDSPTSDDGGDNRELFTDDGKARVDSEDRSLFMTFSRGHPVSNQELHGFIVGKYGKCVEAIYMDKNPSHFDFSRILGGQKLVKLFINGKQVRVRRFVPKCRK</sequence>
<feature type="compositionally biased region" description="Polar residues" evidence="1">
    <location>
        <begin position="148"/>
        <end position="161"/>
    </location>
</feature>
<protein>
    <submittedName>
        <fullName evidence="2">Uncharacterized protein</fullName>
    </submittedName>
</protein>
<dbReference type="PANTHER" id="PTHR33527">
    <property type="entry name" value="OS07G0274300 PROTEIN"/>
    <property type="match status" value="1"/>
</dbReference>
<evidence type="ECO:0000256" key="1">
    <source>
        <dbReference type="SAM" id="MobiDB-lite"/>
    </source>
</evidence>
<gene>
    <name evidence="2" type="ORF">ES332_A07G134900v1</name>
</gene>
<name>A0A5D2PRT8_GOSTO</name>
<dbReference type="Proteomes" id="UP000322667">
    <property type="component" value="Chromosome A07"/>
</dbReference>
<organism evidence="2 3">
    <name type="scientific">Gossypium tomentosum</name>
    <name type="common">Hawaiian cotton</name>
    <name type="synonym">Gossypium sandvicense</name>
    <dbReference type="NCBI Taxonomy" id="34277"/>
    <lineage>
        <taxon>Eukaryota</taxon>
        <taxon>Viridiplantae</taxon>
        <taxon>Streptophyta</taxon>
        <taxon>Embryophyta</taxon>
        <taxon>Tracheophyta</taxon>
        <taxon>Spermatophyta</taxon>
        <taxon>Magnoliopsida</taxon>
        <taxon>eudicotyledons</taxon>
        <taxon>Gunneridae</taxon>
        <taxon>Pentapetalae</taxon>
        <taxon>rosids</taxon>
        <taxon>malvids</taxon>
        <taxon>Malvales</taxon>
        <taxon>Malvaceae</taxon>
        <taxon>Malvoideae</taxon>
        <taxon>Gossypium</taxon>
    </lineage>
</organism>